<comment type="caution">
    <text evidence="1">The sequence shown here is derived from an EMBL/GenBank/DDBJ whole genome shotgun (WGS) entry which is preliminary data.</text>
</comment>
<dbReference type="RefSeq" id="WP_064053555.1">
    <property type="nucleotide sequence ID" value="NZ_RBPW01000156.1"/>
</dbReference>
<dbReference type="AlphaFoldDB" id="A0A3M3WPS8"/>
<evidence type="ECO:0008006" key="3">
    <source>
        <dbReference type="Google" id="ProtNLM"/>
    </source>
</evidence>
<sequence>MAYTFRLSPAQCVQSAALLATLAGVLVWSSLLLTPVQSSAPPAEREGAAVAVDSPALQWFSNRLAVLDIKVSGMMTGAHGAVAILSLNGMPPRGFLVGERLTQGVRLVAIERDTVVIERGSERTRFKVSTLPDAQSMPRLTRP</sequence>
<keyword evidence="2" id="KW-1185">Reference proteome</keyword>
<proteinExistence type="predicted"/>
<dbReference type="Gene3D" id="2.30.30.830">
    <property type="match status" value="1"/>
</dbReference>
<protein>
    <recommendedName>
        <fullName evidence="3">Type II secretion system protein GspC N-terminal domain-containing protein</fullName>
    </recommendedName>
</protein>
<organism evidence="1 2">
    <name type="scientific">Pseudomonas marginalis pv. marginalis</name>
    <dbReference type="NCBI Taxonomy" id="97473"/>
    <lineage>
        <taxon>Bacteria</taxon>
        <taxon>Pseudomonadati</taxon>
        <taxon>Pseudomonadota</taxon>
        <taxon>Gammaproteobacteria</taxon>
        <taxon>Pseudomonadales</taxon>
        <taxon>Pseudomonadaceae</taxon>
        <taxon>Pseudomonas</taxon>
    </lineage>
</organism>
<gene>
    <name evidence="1" type="ORF">ALQ29_03680</name>
</gene>
<name>A0A3M3WPS8_PSEMA</name>
<evidence type="ECO:0000313" key="1">
    <source>
        <dbReference type="EMBL" id="RMP15484.1"/>
    </source>
</evidence>
<dbReference type="Proteomes" id="UP000276587">
    <property type="component" value="Unassembled WGS sequence"/>
</dbReference>
<dbReference type="EMBL" id="RBQF01000011">
    <property type="protein sequence ID" value="RMP15484.1"/>
    <property type="molecule type" value="Genomic_DNA"/>
</dbReference>
<accession>A0A3M3WPS8</accession>
<evidence type="ECO:0000313" key="2">
    <source>
        <dbReference type="Proteomes" id="UP000276587"/>
    </source>
</evidence>
<reference evidence="1 2" key="1">
    <citation type="submission" date="2018-08" db="EMBL/GenBank/DDBJ databases">
        <title>Recombination of ecologically and evolutionarily significant loci maintains genetic cohesion in the Pseudomonas syringae species complex.</title>
        <authorList>
            <person name="Dillon M."/>
            <person name="Thakur S."/>
            <person name="Almeida R.N.D."/>
            <person name="Weir B.S."/>
            <person name="Guttman D.S."/>
        </authorList>
    </citation>
    <scope>NUCLEOTIDE SEQUENCE [LARGE SCALE GENOMIC DNA]</scope>
    <source>
        <strain evidence="1 2">ICMP 3555</strain>
    </source>
</reference>